<dbReference type="InterPro" id="IPR000330">
    <property type="entry name" value="SNF2_N"/>
</dbReference>
<dbReference type="InterPro" id="IPR001841">
    <property type="entry name" value="Znf_RING"/>
</dbReference>
<evidence type="ECO:0000256" key="2">
    <source>
        <dbReference type="ARBA" id="ARBA00022679"/>
    </source>
</evidence>
<dbReference type="Proteomes" id="UP000326340">
    <property type="component" value="Unassembled WGS sequence"/>
</dbReference>
<dbReference type="InterPro" id="IPR027417">
    <property type="entry name" value="P-loop_NTPase"/>
</dbReference>
<feature type="region of interest" description="Disordered" evidence="7">
    <location>
        <begin position="85"/>
        <end position="139"/>
    </location>
</feature>
<keyword evidence="6" id="KW-0862">Zinc</keyword>
<dbReference type="GO" id="GO:0032259">
    <property type="term" value="P:methylation"/>
    <property type="evidence" value="ECO:0007669"/>
    <property type="project" value="UniProtKB-KW"/>
</dbReference>
<dbReference type="GO" id="GO:0016787">
    <property type="term" value="F:hydrolase activity"/>
    <property type="evidence" value="ECO:0007669"/>
    <property type="project" value="UniProtKB-KW"/>
</dbReference>
<dbReference type="SUPFAM" id="SSF53335">
    <property type="entry name" value="S-adenosyl-L-methionine-dependent methyltransferases"/>
    <property type="match status" value="1"/>
</dbReference>
<dbReference type="Pfam" id="PF00176">
    <property type="entry name" value="SNF2-rel_dom"/>
    <property type="match status" value="1"/>
</dbReference>
<keyword evidence="3" id="KW-0547">Nucleotide-binding</keyword>
<evidence type="ECO:0000256" key="1">
    <source>
        <dbReference type="ARBA" id="ARBA00022603"/>
    </source>
</evidence>
<dbReference type="GO" id="GO:0006281">
    <property type="term" value="P:DNA repair"/>
    <property type="evidence" value="ECO:0007669"/>
    <property type="project" value="TreeGrafter"/>
</dbReference>
<feature type="compositionally biased region" description="Polar residues" evidence="7">
    <location>
        <begin position="100"/>
        <end position="123"/>
    </location>
</feature>
<dbReference type="SUPFAM" id="SSF52540">
    <property type="entry name" value="P-loop containing nucleoside triphosphate hydrolases"/>
    <property type="match status" value="2"/>
</dbReference>
<keyword evidence="4" id="KW-0378">Hydrolase</keyword>
<sequence>MADQEELDRLEQLRLYDPNAGQGLAGDQSSHEEAYLQNDTADGHYPAEPDSLHEHHTYGTPPAYNFGDVENWVEQNVSGLDRVAENQGLNDSPAPFPGFPSQQHSSGAGQSYGSSNTNQTESAQGMAPEADMDAGFDWDNITPLSQSSLYGGLAPMAQMRYESNPFTPEQQSSGSYQPQPAENAFFAQDPGNISHSNQLILDPALGGENYSQNGAAGSSGIVTPIAQRGGGINMFSTQQQPFGSHQHQRPLVSYSLSQRFGGNSVSNPELQNSSQNPPQNVRFIDPHGNTGFGNPQHYDQHHPGPAPQLGYAQMPGDSPAAQNNHFPGQPIGERAVKSPPAAVPHQLQNPQPARPTPRARARARRRHQEAPSAEQAGSPSRPQNDQEPLVIHYQTDHDRTIAKHLSRVADVQSLLGVHAQPGKDINMLAIFSTPERLLDVIIDAIEMENIQMEALGSVPPQFDLHANRREGAILDERAVHKPRDAFPIIYHNASKLGFAQVVEQGGVSFRIATMCSGTDGPILALRELAEAATGDGHPGALKYDHVFSVEIDPVKQGWIARNAHPSGHIFRNVADLGKRGAYEAMSVTGAMEKIPKEVDILIAGSSCVDFSSLNIRREDRNKASGLQKLFDQFQKRGVSDVLRQDDPIAEEVVEGLEALFDKIEEEKGESTKTFLSILLYALQHRPKILILENVTKAPWDQFKGFWLPAIGYSAAVAQVDSKNFLVPQTRQRKYLMAVDARRYGKNASEIVESWAELMKPPHWFKNPPDLEGFLLPSSDKRTLNSRFQLERTMLSKPKKDVEAIVCQNDHRLARRKEELGNGQPYTRLDDRGNVQPREESWGNFIRSITGRMQDLLDISCLRAAQKNFDFTYKLVILDLGQNVDRQSIKIGTIPCIIPTNESFSTYHGRPILGIECLALQGIPIDRVSISVEKEAQLKDLAGNAMTTTVAGAAILCAIACERKYVLEALESLSVHIAGLPTAAPIAGPAASLFDLGHVAEEAGGAVATVGSAGSAHLLPPATSSFVSPPVDNPIDNPVNEAKMSWQDVKPEAIPGAQALGSLTDLCRKGRRNCVCDDIRKHHHTGTHWRCDDCDEVRCESCAGNPDHNFDKDRPVDVTCAIDKSAAYELAAAALPGHLVVDWSDPNIDVLDGLGDEIFGRHRAALQVAIRACCSSKNYYQTSIKFRDDLTVTYESEFSYITVVVTEKDLTWNVHLRQTYLDIDHLSMNPNDATQNAALLLNSLGYDVSKPLLRAVISDPDELYIQQEIGFQILQTPMRFGSGSGPSDGMRQQMLDVPDYPQLQYQIADDIDGDFRHTTSCGTPFGLLYTRKDGGRSRVYHMLHANRNTPAEDDRWVLTKNPRKLEPDQSRDIICNFAQDYVHFMGGENPESPRRVSATVPGVWKFLQPEYHLAVAERHSALTVRFCNPMEQAADSDNCQPTLPSILVRMENTHMHYPVKSLPVQWAAPAHPIDANHEPWVPVAPHEAKDALALFSPALNKIKDTSQVFHQARCLAANNIPLDVEAPRCDCLPEPAKVLHRWDENGNIERVEDQQTAARTDRDLQQRPPPYKIQAYMNPNVGGSGRLSILNFRLLLSPKALAHRGLAHFPPRNDAMSALVRSPRGSGTFDVQFEFVDPSLKELRPLKESMLPVKRGDFPSDNPRQPPNFARNQKNLRRDQWEAVQWMLKREHAVDSFLEKEFEECLLPSVNVRLRGTATLENLSHCGVLAHDIGYGKTVVTLGLVDFSTADAANEAKSIDERAAHLGANSLIHLKATLVIVPPHIVGQWANEAARFVGRDSGGHGNGLLTVHVITKPTDIVREKMIVADIIIVSTTFVSSDKNLEKLAAVSKLPPIHHRKSALKRQDHRDWYSEATETIRQSGFDFVNPDSMNTTQLDTVLQDRRNVTNDWIQMVEDNNVGPSDRKTQATSAKKRAGASKPSSKAKVAPAIDVLEAFKKGQLLEMYTFQRAVLDEFSYENTPVAVFLEKVVASAKWILSGTPPTVDLGRICDIGTLLNVHVARAAPSMPGYFPNVTMGPRISEQTDAEKYRSYAEPLSAKLAVERHEQAKSFILHHFRKNKTDVDNVQVEELLCFAPMQPLEATLYNLVQQGLYDAKFDIHGIPSHLSLLVQALVADEKLASSGSKVKASGKSVWAEAIDALLLLASVPSWSNRQGFINMSWIRDGEHLSFRSIMRYLTYGSAMFLEHCSYSISSLFDQMMYLANVLENDDTPRSSTLKAKKAAYMGHMHDIIDIFKHEKAEIAGDRQLIIFLREAIVNKTCVSGRKPYKKPEGRDLWDIKTWSEKHGNGPGMFTAANWWIFDEGMEISDEELSWLKARWHRPAIDGPVDTKEEIIQMIRAKQLNPVHPLHDSLPHTMGLKHHTHLENDFFFADRFDKHVAGKLTKDDFEFGIQLPKDRPRKGRMIRPRGQPIDEVLNCFMLVIQSIQAGIKTAATAWRNQMFILKADCLQNHNFDAHNSLPTRCSQCHKTTDRGLQSIACGHTLCYDCHLAFAESQRRTCPTKGCQATSQGSFMPWDSFFKEDDADGVEKFDKAVSMLPGSKMVELEKIILNDLGDDEKAIVFAPYSWVKEAIRVHLFGTIGDDIAVYVTSGGDMDSEVIEDFKSSEGKAVLVQNLMSSESAGTNLTEANHVIFAGVLFTDSDNYTMYMDQAKGRVIRQGQTRKVTIYHLVSPATLEFDIFNQRHGGRIRGSGDLNGRTRLPVSEKAAVDPAYPLRYRSYLESSAVEKLVRSVEFVEFEG</sequence>
<name>A0A5Q4BTM2_9PEZI</name>
<evidence type="ECO:0000256" key="6">
    <source>
        <dbReference type="PROSITE-ProRule" id="PRU00175"/>
    </source>
</evidence>
<dbReference type="PANTHER" id="PTHR45626">
    <property type="entry name" value="TRANSCRIPTION TERMINATION FACTOR 2-RELATED"/>
    <property type="match status" value="1"/>
</dbReference>
<dbReference type="InterPro" id="IPR050628">
    <property type="entry name" value="SNF2_RAD54_helicase_TF"/>
</dbReference>
<keyword evidence="6" id="KW-0479">Metal-binding</keyword>
<dbReference type="OrthoDB" id="423221at2759"/>
<evidence type="ECO:0000256" key="4">
    <source>
        <dbReference type="ARBA" id="ARBA00022801"/>
    </source>
</evidence>
<feature type="compositionally biased region" description="Basic and acidic residues" evidence="7">
    <location>
        <begin position="41"/>
        <end position="57"/>
    </location>
</feature>
<feature type="region of interest" description="Disordered" evidence="7">
    <location>
        <begin position="258"/>
        <end position="386"/>
    </location>
</feature>
<dbReference type="Pfam" id="PF00145">
    <property type="entry name" value="DNA_methylase"/>
    <property type="match status" value="1"/>
</dbReference>
<dbReference type="CDD" id="cd18793">
    <property type="entry name" value="SF2_C_SNF"/>
    <property type="match status" value="1"/>
</dbReference>
<dbReference type="PANTHER" id="PTHR45626:SF26">
    <property type="entry name" value="FAMILY HELICASE, PUTATIVE (AFU_ORTHOLOGUE AFUA_2G09120)-RELATED"/>
    <property type="match status" value="1"/>
</dbReference>
<dbReference type="InterPro" id="IPR001525">
    <property type="entry name" value="C5_MeTfrase"/>
</dbReference>
<dbReference type="EMBL" id="PUHP01000424">
    <property type="protein sequence ID" value="TQN70131.1"/>
    <property type="molecule type" value="Genomic_DNA"/>
</dbReference>
<comment type="caution">
    <text evidence="9">The sequence shown here is derived from an EMBL/GenBank/DDBJ whole genome shotgun (WGS) entry which is preliminary data.</text>
</comment>
<dbReference type="InterPro" id="IPR049730">
    <property type="entry name" value="SNF2/RAD54-like_C"/>
</dbReference>
<keyword evidence="2" id="KW-0808">Transferase</keyword>
<evidence type="ECO:0000256" key="7">
    <source>
        <dbReference type="SAM" id="MobiDB-lite"/>
    </source>
</evidence>
<dbReference type="GO" id="GO:0005634">
    <property type="term" value="C:nucleus"/>
    <property type="evidence" value="ECO:0007669"/>
    <property type="project" value="TreeGrafter"/>
</dbReference>
<keyword evidence="1" id="KW-0489">Methyltransferase</keyword>
<feature type="compositionally biased region" description="Basic residues" evidence="7">
    <location>
        <begin position="357"/>
        <end position="367"/>
    </location>
</feature>
<dbReference type="PROSITE" id="PS50089">
    <property type="entry name" value="ZF_RING_2"/>
    <property type="match status" value="1"/>
</dbReference>
<feature type="region of interest" description="Disordered" evidence="7">
    <location>
        <begin position="1916"/>
        <end position="1942"/>
    </location>
</feature>
<reference evidence="9 10" key="1">
    <citation type="journal article" date="2019" name="Sci. Rep.">
        <title>Colletotrichum shisoi sp. nov., an anthracnose pathogen of Perilla frutescens in Japan: molecular phylogenetic, morphological and genomic evidence.</title>
        <authorList>
            <person name="Gan P."/>
            <person name="Tsushima A."/>
            <person name="Hiroyama R."/>
            <person name="Narusaka M."/>
            <person name="Takano Y."/>
            <person name="Narusaka Y."/>
            <person name="Kawaradani M."/>
            <person name="Damm U."/>
            <person name="Shirasu K."/>
        </authorList>
    </citation>
    <scope>NUCLEOTIDE SEQUENCE [LARGE SCALE GENOMIC DNA]</scope>
    <source>
        <strain evidence="9 10">PG-2018a</strain>
    </source>
</reference>
<dbReference type="Gene3D" id="3.40.50.300">
    <property type="entry name" value="P-loop containing nucleotide triphosphate hydrolases"/>
    <property type="match status" value="2"/>
</dbReference>
<proteinExistence type="predicted"/>
<feature type="compositionally biased region" description="Polar residues" evidence="7">
    <location>
        <begin position="375"/>
        <end position="386"/>
    </location>
</feature>
<dbReference type="InterPro" id="IPR029063">
    <property type="entry name" value="SAM-dependent_MTases_sf"/>
</dbReference>
<evidence type="ECO:0000313" key="10">
    <source>
        <dbReference type="Proteomes" id="UP000326340"/>
    </source>
</evidence>
<gene>
    <name evidence="9" type="primary">RAD5-1</name>
    <name evidence="9" type="ORF">CSHISOI_05393</name>
</gene>
<evidence type="ECO:0000256" key="3">
    <source>
        <dbReference type="ARBA" id="ARBA00022741"/>
    </source>
</evidence>
<protein>
    <submittedName>
        <fullName evidence="9">DNA repair protein RAD5</fullName>
    </submittedName>
</protein>
<keyword evidence="6" id="KW-0863">Zinc-finger</keyword>
<keyword evidence="5" id="KW-0067">ATP-binding</keyword>
<feature type="domain" description="RING-type" evidence="8">
    <location>
        <begin position="2484"/>
        <end position="2521"/>
    </location>
</feature>
<feature type="compositionally biased region" description="Polar residues" evidence="7">
    <location>
        <begin position="258"/>
        <end position="279"/>
    </location>
</feature>
<keyword evidence="10" id="KW-1185">Reference proteome</keyword>
<feature type="region of interest" description="Disordered" evidence="7">
    <location>
        <begin position="164"/>
        <end position="184"/>
    </location>
</feature>
<evidence type="ECO:0000259" key="8">
    <source>
        <dbReference type="PROSITE" id="PS50089"/>
    </source>
</evidence>
<dbReference type="Gene3D" id="3.40.50.150">
    <property type="entry name" value="Vaccinia Virus protein VP39"/>
    <property type="match status" value="1"/>
</dbReference>
<dbReference type="GO" id="GO:0005524">
    <property type="term" value="F:ATP binding"/>
    <property type="evidence" value="ECO:0007669"/>
    <property type="project" value="UniProtKB-KW"/>
</dbReference>
<accession>A0A5Q4BTM2</accession>
<dbReference type="GO" id="GO:0008168">
    <property type="term" value="F:methyltransferase activity"/>
    <property type="evidence" value="ECO:0007669"/>
    <property type="project" value="UniProtKB-KW"/>
</dbReference>
<feature type="region of interest" description="Disordered" evidence="7">
    <location>
        <begin position="1"/>
        <end position="62"/>
    </location>
</feature>
<dbReference type="GO" id="GO:0008094">
    <property type="term" value="F:ATP-dependent activity, acting on DNA"/>
    <property type="evidence" value="ECO:0007669"/>
    <property type="project" value="TreeGrafter"/>
</dbReference>
<evidence type="ECO:0000313" key="9">
    <source>
        <dbReference type="EMBL" id="TQN70131.1"/>
    </source>
</evidence>
<organism evidence="9 10">
    <name type="scientific">Colletotrichum shisoi</name>
    <dbReference type="NCBI Taxonomy" id="2078593"/>
    <lineage>
        <taxon>Eukaryota</taxon>
        <taxon>Fungi</taxon>
        <taxon>Dikarya</taxon>
        <taxon>Ascomycota</taxon>
        <taxon>Pezizomycotina</taxon>
        <taxon>Sordariomycetes</taxon>
        <taxon>Hypocreomycetidae</taxon>
        <taxon>Glomerellales</taxon>
        <taxon>Glomerellaceae</taxon>
        <taxon>Colletotrichum</taxon>
        <taxon>Colletotrichum destructivum species complex</taxon>
    </lineage>
</organism>
<dbReference type="GO" id="GO:0008270">
    <property type="term" value="F:zinc ion binding"/>
    <property type="evidence" value="ECO:0007669"/>
    <property type="project" value="UniProtKB-KW"/>
</dbReference>
<feature type="compositionally biased region" description="Polar residues" evidence="7">
    <location>
        <begin position="164"/>
        <end position="180"/>
    </location>
</feature>
<evidence type="ECO:0000256" key="5">
    <source>
        <dbReference type="ARBA" id="ARBA00022840"/>
    </source>
</evidence>
<feature type="region of interest" description="Disordered" evidence="7">
    <location>
        <begin position="1651"/>
        <end position="1673"/>
    </location>
</feature>